<comment type="caution">
    <text evidence="1">The sequence shown here is derived from an EMBL/GenBank/DDBJ whole genome shotgun (WGS) entry which is preliminary data.</text>
</comment>
<accession>A0ABW4FY89</accession>
<gene>
    <name evidence="1" type="ORF">ACFSCY_38410</name>
</gene>
<keyword evidence="2" id="KW-1185">Reference proteome</keyword>
<protein>
    <submittedName>
        <fullName evidence="1">Uncharacterized protein</fullName>
    </submittedName>
</protein>
<dbReference type="EMBL" id="JBHUCP010000052">
    <property type="protein sequence ID" value="MFD1535295.1"/>
    <property type="molecule type" value="Genomic_DNA"/>
</dbReference>
<sequence>MLQVLLFGCGWPRPDLGLARWLDAGRPSTDARLALVDRWWGADVVELVAWSPGLSFPKIVERVAVETVPGVTLQPLPAEWINKLNRAAGWDGQLDGWGNDSMHLQMHVITPVAGTASHRFVAGLPRLPSEPGRGVLLLDEYLGWYATLYRVGDALPPTPSGRSWQIDVVCRPLGWLGTYRKSRLSGRWFAGRHRWHELGCP</sequence>
<name>A0ABW4FY89_9PSEU</name>
<evidence type="ECO:0000313" key="1">
    <source>
        <dbReference type="EMBL" id="MFD1535295.1"/>
    </source>
</evidence>
<evidence type="ECO:0000313" key="2">
    <source>
        <dbReference type="Proteomes" id="UP001597145"/>
    </source>
</evidence>
<reference evidence="2" key="1">
    <citation type="journal article" date="2019" name="Int. J. Syst. Evol. Microbiol.">
        <title>The Global Catalogue of Microorganisms (GCM) 10K type strain sequencing project: providing services to taxonomists for standard genome sequencing and annotation.</title>
        <authorList>
            <consortium name="The Broad Institute Genomics Platform"/>
            <consortium name="The Broad Institute Genome Sequencing Center for Infectious Disease"/>
            <person name="Wu L."/>
            <person name="Ma J."/>
        </authorList>
    </citation>
    <scope>NUCLEOTIDE SEQUENCE [LARGE SCALE GENOMIC DNA]</scope>
    <source>
        <strain evidence="2">JCM 12165</strain>
    </source>
</reference>
<organism evidence="1 2">
    <name type="scientific">Pseudonocardia aurantiaca</name>
    <dbReference type="NCBI Taxonomy" id="75290"/>
    <lineage>
        <taxon>Bacteria</taxon>
        <taxon>Bacillati</taxon>
        <taxon>Actinomycetota</taxon>
        <taxon>Actinomycetes</taxon>
        <taxon>Pseudonocardiales</taxon>
        <taxon>Pseudonocardiaceae</taxon>
        <taxon>Pseudonocardia</taxon>
    </lineage>
</organism>
<proteinExistence type="predicted"/>
<dbReference type="Proteomes" id="UP001597145">
    <property type="component" value="Unassembled WGS sequence"/>
</dbReference>
<dbReference type="RefSeq" id="WP_343981418.1">
    <property type="nucleotide sequence ID" value="NZ_BAAAJG010000014.1"/>
</dbReference>